<dbReference type="InterPro" id="IPR001638">
    <property type="entry name" value="Solute-binding_3/MltF_N"/>
</dbReference>
<feature type="signal peptide" evidence="3">
    <location>
        <begin position="1"/>
        <end position="20"/>
    </location>
</feature>
<evidence type="ECO:0000313" key="5">
    <source>
        <dbReference type="EMBL" id="MEM5549537.1"/>
    </source>
</evidence>
<keyword evidence="6" id="KW-1185">Reference proteome</keyword>
<accession>A0ABU9TYB3</accession>
<evidence type="ECO:0000259" key="4">
    <source>
        <dbReference type="SMART" id="SM00062"/>
    </source>
</evidence>
<dbReference type="Pfam" id="PF00497">
    <property type="entry name" value="SBP_bac_3"/>
    <property type="match status" value="1"/>
</dbReference>
<gene>
    <name evidence="5" type="ORF">WNY63_02150</name>
</gene>
<dbReference type="SUPFAM" id="SSF53850">
    <property type="entry name" value="Periplasmic binding protein-like II"/>
    <property type="match status" value="1"/>
</dbReference>
<name>A0ABU9TYB3_9GAMM</name>
<evidence type="ECO:0000256" key="2">
    <source>
        <dbReference type="ARBA" id="ARBA00022729"/>
    </source>
</evidence>
<feature type="domain" description="Solute-binding protein family 3/N-terminal" evidence="4">
    <location>
        <begin position="26"/>
        <end position="255"/>
    </location>
</feature>
<dbReference type="Gene3D" id="3.40.190.10">
    <property type="entry name" value="Periplasmic binding protein-like II"/>
    <property type="match status" value="2"/>
</dbReference>
<reference evidence="5 6" key="1">
    <citation type="submission" date="2024-03" db="EMBL/GenBank/DDBJ databases">
        <title>Community enrichment and isolation of bacterial strains for fucoidan degradation.</title>
        <authorList>
            <person name="Sichert A."/>
        </authorList>
    </citation>
    <scope>NUCLEOTIDE SEQUENCE [LARGE SCALE GENOMIC DNA]</scope>
    <source>
        <strain evidence="5 6">AS81</strain>
    </source>
</reference>
<feature type="chain" id="PRO_5046867748" evidence="3">
    <location>
        <begin position="21"/>
        <end position="255"/>
    </location>
</feature>
<evidence type="ECO:0000256" key="1">
    <source>
        <dbReference type="ARBA" id="ARBA00010333"/>
    </source>
</evidence>
<dbReference type="PANTHER" id="PTHR35936">
    <property type="entry name" value="MEMBRANE-BOUND LYTIC MUREIN TRANSGLYCOSYLASE F"/>
    <property type="match status" value="1"/>
</dbReference>
<evidence type="ECO:0000256" key="3">
    <source>
        <dbReference type="SAM" id="SignalP"/>
    </source>
</evidence>
<comment type="similarity">
    <text evidence="1">Belongs to the bacterial solute-binding protein 3 family.</text>
</comment>
<comment type="caution">
    <text evidence="5">The sequence shown here is derived from an EMBL/GenBank/DDBJ whole genome shotgun (WGS) entry which is preliminary data.</text>
</comment>
<evidence type="ECO:0000313" key="6">
    <source>
        <dbReference type="Proteomes" id="UP001388366"/>
    </source>
</evidence>
<dbReference type="PANTHER" id="PTHR35936:SF25">
    <property type="entry name" value="ABC TRANSPORTER SUBSTRATE-BINDING PROTEIN"/>
    <property type="match status" value="1"/>
</dbReference>
<organism evidence="5 6">
    <name type="scientific">Pseudoalteromonas neustonica</name>
    <dbReference type="NCBI Taxonomy" id="1840331"/>
    <lineage>
        <taxon>Bacteria</taxon>
        <taxon>Pseudomonadati</taxon>
        <taxon>Pseudomonadota</taxon>
        <taxon>Gammaproteobacteria</taxon>
        <taxon>Alteromonadales</taxon>
        <taxon>Pseudoalteromonadaceae</taxon>
        <taxon>Pseudoalteromonas</taxon>
    </lineage>
</organism>
<keyword evidence="2 3" id="KW-0732">Signal</keyword>
<dbReference type="SMART" id="SM00062">
    <property type="entry name" value="PBPb"/>
    <property type="match status" value="1"/>
</dbReference>
<dbReference type="Proteomes" id="UP001388366">
    <property type="component" value="Unassembled WGS sequence"/>
</dbReference>
<dbReference type="RefSeq" id="WP_342883207.1">
    <property type="nucleotide sequence ID" value="NZ_JBBMQU010000003.1"/>
</dbReference>
<dbReference type="EMBL" id="JBBMQU010000003">
    <property type="protein sequence ID" value="MEM5549537.1"/>
    <property type="molecule type" value="Genomic_DNA"/>
</dbReference>
<proteinExistence type="inferred from homology"/>
<sequence length="255" mass="29455">MKYLIIAVLSCAMFSNVSYSAENTCQIIVRFENYAAQSHQKEDLTWHGLDVDFAKALLDEAGCEYRFVSIPWGRSLKMLENGEVDLMLSVSKTAQRMRFAYFIGPQKQENIVFAMNAERSYSINTVSSLFELDAPIAIQRGAYYGSKFEKRFIEEQDTDERFIYVPDNQLKLDLLRHGRISGFLEEKYNIVYQVQNNPDFMKVTISPFVINSEPVYFAFSKTSVSKLQIKKFEKAFLNIKKSGKLAVILKKYNLE</sequence>
<protein>
    <submittedName>
        <fullName evidence="5">Transporter substrate-binding domain-containing protein</fullName>
    </submittedName>
</protein>